<proteinExistence type="predicted"/>
<reference evidence="2" key="1">
    <citation type="submission" date="2022-11" db="UniProtKB">
        <authorList>
            <consortium name="WormBaseParasite"/>
        </authorList>
    </citation>
    <scope>IDENTIFICATION</scope>
</reference>
<evidence type="ECO:0000313" key="1">
    <source>
        <dbReference type="Proteomes" id="UP000887565"/>
    </source>
</evidence>
<sequence length="41" mass="4648">MCGRVRNTGQKAAETSAVVLPDQLGSQGWVFRRFQFRLSLH</sequence>
<protein>
    <submittedName>
        <fullName evidence="2">Uncharacterized protein</fullName>
    </submittedName>
</protein>
<evidence type="ECO:0000313" key="2">
    <source>
        <dbReference type="WBParaSite" id="nRc.2.0.1.t42379-RA"/>
    </source>
</evidence>
<accession>A0A915KUB8</accession>
<dbReference type="AlphaFoldDB" id="A0A915KUB8"/>
<name>A0A915KUB8_ROMCU</name>
<dbReference type="WBParaSite" id="nRc.2.0.1.t42379-RA">
    <property type="protein sequence ID" value="nRc.2.0.1.t42379-RA"/>
    <property type="gene ID" value="nRc.2.0.1.g42379"/>
</dbReference>
<keyword evidence="1" id="KW-1185">Reference proteome</keyword>
<dbReference type="Proteomes" id="UP000887565">
    <property type="component" value="Unplaced"/>
</dbReference>
<organism evidence="1 2">
    <name type="scientific">Romanomermis culicivorax</name>
    <name type="common">Nematode worm</name>
    <dbReference type="NCBI Taxonomy" id="13658"/>
    <lineage>
        <taxon>Eukaryota</taxon>
        <taxon>Metazoa</taxon>
        <taxon>Ecdysozoa</taxon>
        <taxon>Nematoda</taxon>
        <taxon>Enoplea</taxon>
        <taxon>Dorylaimia</taxon>
        <taxon>Mermithida</taxon>
        <taxon>Mermithoidea</taxon>
        <taxon>Mermithidae</taxon>
        <taxon>Romanomermis</taxon>
    </lineage>
</organism>